<keyword evidence="3" id="KW-0966">Cell projection</keyword>
<gene>
    <name evidence="3" type="ORF">MNBD_NITROSPINAE03-1095</name>
</gene>
<dbReference type="InterPro" id="IPR010930">
    <property type="entry name" value="Flg_bb/hook_C_dom"/>
</dbReference>
<dbReference type="PANTHER" id="PTHR30033:SF1">
    <property type="entry name" value="FLAGELLAR HOOK-ASSOCIATED PROTEIN 1"/>
    <property type="match status" value="1"/>
</dbReference>
<dbReference type="PANTHER" id="PTHR30033">
    <property type="entry name" value="FLAGELLAR HOOK-ASSOCIATED PROTEIN 1"/>
    <property type="match status" value="1"/>
</dbReference>
<organism evidence="3">
    <name type="scientific">hydrothermal vent metagenome</name>
    <dbReference type="NCBI Taxonomy" id="652676"/>
    <lineage>
        <taxon>unclassified sequences</taxon>
        <taxon>metagenomes</taxon>
        <taxon>ecological metagenomes</taxon>
    </lineage>
</organism>
<comment type="similarity">
    <text evidence="1">Belongs to the flagella basal body rod proteins family.</text>
</comment>
<name>A0A3B1CP47_9ZZZZ</name>
<keyword evidence="3" id="KW-0969">Cilium</keyword>
<protein>
    <submittedName>
        <fullName evidence="3">Flagellar hook-associated protein FlgK</fullName>
    </submittedName>
</protein>
<dbReference type="InterPro" id="IPR002371">
    <property type="entry name" value="FlgK"/>
</dbReference>
<evidence type="ECO:0000256" key="1">
    <source>
        <dbReference type="ARBA" id="ARBA00009677"/>
    </source>
</evidence>
<keyword evidence="3" id="KW-0282">Flagellum</keyword>
<feature type="domain" description="Flagellar basal-body/hook protein C-terminal" evidence="2">
    <location>
        <begin position="11"/>
        <end position="49"/>
    </location>
</feature>
<accession>A0A3B1CP47</accession>
<dbReference type="Pfam" id="PF06429">
    <property type="entry name" value="Flg_bbr_C"/>
    <property type="match status" value="1"/>
</dbReference>
<reference evidence="3" key="1">
    <citation type="submission" date="2018-06" db="EMBL/GenBank/DDBJ databases">
        <authorList>
            <person name="Zhirakovskaya E."/>
        </authorList>
    </citation>
    <scope>NUCLEOTIDE SEQUENCE</scope>
</reference>
<dbReference type="GO" id="GO:0044780">
    <property type="term" value="P:bacterial-type flagellum assembly"/>
    <property type="evidence" value="ECO:0007669"/>
    <property type="project" value="InterPro"/>
</dbReference>
<proteinExistence type="inferred from homology"/>
<evidence type="ECO:0000313" key="3">
    <source>
        <dbReference type="EMBL" id="VAX18507.1"/>
    </source>
</evidence>
<dbReference type="SUPFAM" id="SSF64518">
    <property type="entry name" value="Phase 1 flagellin"/>
    <property type="match status" value="1"/>
</dbReference>
<dbReference type="GO" id="GO:0005198">
    <property type="term" value="F:structural molecule activity"/>
    <property type="evidence" value="ECO:0007669"/>
    <property type="project" value="InterPro"/>
</dbReference>
<sequence length="51" mass="5805">FELDNRREQVAGVSLDEEMVNLIRFQYAYQASAKMIGVIDEMLQTLIGLGK</sequence>
<feature type="non-terminal residue" evidence="3">
    <location>
        <position position="1"/>
    </location>
</feature>
<dbReference type="EMBL" id="UOGB01000114">
    <property type="protein sequence ID" value="VAX18507.1"/>
    <property type="molecule type" value="Genomic_DNA"/>
</dbReference>
<dbReference type="GO" id="GO:0009424">
    <property type="term" value="C:bacterial-type flagellum hook"/>
    <property type="evidence" value="ECO:0007669"/>
    <property type="project" value="InterPro"/>
</dbReference>
<dbReference type="AlphaFoldDB" id="A0A3B1CP47"/>
<evidence type="ECO:0000259" key="2">
    <source>
        <dbReference type="Pfam" id="PF06429"/>
    </source>
</evidence>